<name>A0A1I8BZT7_MELHA</name>
<dbReference type="PANTHER" id="PTHR46052">
    <property type="entry name" value="PHOSDUCIN-LIKE PROTEIN"/>
    <property type="match status" value="1"/>
</dbReference>
<dbReference type="InterPro" id="IPR036249">
    <property type="entry name" value="Thioredoxin-like_sf"/>
</dbReference>
<feature type="region of interest" description="Disordered" evidence="3">
    <location>
        <begin position="1"/>
        <end position="23"/>
    </location>
</feature>
<dbReference type="Gene3D" id="1.10.168.10">
    <property type="entry name" value="Phosducin, domain 2"/>
    <property type="match status" value="1"/>
</dbReference>
<keyword evidence="5" id="KW-1185">Reference proteome</keyword>
<dbReference type="GO" id="GO:0008277">
    <property type="term" value="P:regulation of G protein-coupled receptor signaling pathway"/>
    <property type="evidence" value="ECO:0007669"/>
    <property type="project" value="InterPro"/>
</dbReference>
<dbReference type="PANTHER" id="PTHR46052:SF1">
    <property type="entry name" value="PHOSDUCIN-LIKE PROTEIN"/>
    <property type="match status" value="1"/>
</dbReference>
<keyword evidence="2" id="KW-0597">Phosphoprotein</keyword>
<dbReference type="InterPro" id="IPR023196">
    <property type="entry name" value="Phosducin_N_dom_sf"/>
</dbReference>
<organism evidence="5 6">
    <name type="scientific">Meloidogyne hapla</name>
    <name type="common">Root-knot nematode worm</name>
    <dbReference type="NCBI Taxonomy" id="6305"/>
    <lineage>
        <taxon>Eukaryota</taxon>
        <taxon>Metazoa</taxon>
        <taxon>Ecdysozoa</taxon>
        <taxon>Nematoda</taxon>
        <taxon>Chromadorea</taxon>
        <taxon>Rhabditida</taxon>
        <taxon>Tylenchina</taxon>
        <taxon>Tylenchomorpha</taxon>
        <taxon>Tylenchoidea</taxon>
        <taxon>Meloidogynidae</taxon>
        <taxon>Meloidogyninae</taxon>
        <taxon>Meloidogyne</taxon>
    </lineage>
</organism>
<evidence type="ECO:0000313" key="6">
    <source>
        <dbReference type="WBParaSite" id="MhA1_Contig811.frz3.gene1"/>
    </source>
</evidence>
<dbReference type="AlphaFoldDB" id="A0A1I8BZT7"/>
<dbReference type="WBParaSite" id="MhA1_Contig811.frz3.gene1">
    <property type="protein sequence ID" value="MhA1_Contig811.frz3.gene1"/>
    <property type="gene ID" value="MhA1_Contig811.frz3.gene1"/>
</dbReference>
<dbReference type="OMA" id="CIISTEA"/>
<proteinExistence type="inferred from homology"/>
<protein>
    <submittedName>
        <fullName evidence="6">Phosducin domain-containing protein</fullName>
    </submittedName>
</protein>
<evidence type="ECO:0000256" key="2">
    <source>
        <dbReference type="ARBA" id="ARBA00022553"/>
    </source>
</evidence>
<dbReference type="InterPro" id="IPR024253">
    <property type="entry name" value="Phosducin_thioredoxin-like_dom"/>
</dbReference>
<dbReference type="SUPFAM" id="SSF52833">
    <property type="entry name" value="Thioredoxin-like"/>
    <property type="match status" value="1"/>
</dbReference>
<dbReference type="Gene3D" id="3.40.30.10">
    <property type="entry name" value="Glutaredoxin"/>
    <property type="match status" value="1"/>
</dbReference>
<dbReference type="Pfam" id="PF02114">
    <property type="entry name" value="Phosducin"/>
    <property type="match status" value="1"/>
</dbReference>
<evidence type="ECO:0000256" key="3">
    <source>
        <dbReference type="SAM" id="MobiDB-lite"/>
    </source>
</evidence>
<dbReference type="CDD" id="cd02987">
    <property type="entry name" value="Phd_like_Phd"/>
    <property type="match status" value="1"/>
</dbReference>
<feature type="domain" description="Phosducin" evidence="4">
    <location>
        <begin position="92"/>
        <end position="234"/>
    </location>
</feature>
<accession>A0A1I8BZT7</accession>
<dbReference type="InterPro" id="IPR001200">
    <property type="entry name" value="Phosducin"/>
</dbReference>
<dbReference type="InterPro" id="IPR051499">
    <property type="entry name" value="Phosducin-like_reg"/>
</dbReference>
<evidence type="ECO:0000259" key="4">
    <source>
        <dbReference type="Pfam" id="PF02114"/>
    </source>
</evidence>
<evidence type="ECO:0000313" key="5">
    <source>
        <dbReference type="Proteomes" id="UP000095281"/>
    </source>
</evidence>
<comment type="similarity">
    <text evidence="1">Belongs to the phosducin family.</text>
</comment>
<evidence type="ECO:0000256" key="1">
    <source>
        <dbReference type="ARBA" id="ARBA00009686"/>
    </source>
</evidence>
<dbReference type="Proteomes" id="UP000095281">
    <property type="component" value="Unplaced"/>
</dbReference>
<reference evidence="6" key="1">
    <citation type="submission" date="2016-11" db="UniProtKB">
        <authorList>
            <consortium name="WormBaseParasite"/>
        </authorList>
    </citation>
    <scope>IDENTIFICATION</scope>
</reference>
<sequence>MANFEEKFLDGPNVGYCSSSDDEQDLLKEEQNSAYNFAKYQKTERTGPKGVLTDHELFKKEKFIEQRAKEAALLKEATRFTLENPPNRFEEEDEEELELKRIRERRVEQLKSRAKGQILKISDRFEFLDLIEQQSPDNYLFILIHLDGNERCEHLNSALLELSGILNNQEKMKFYKIESIVLGTSNKFTKEALPVLQIYKAGQLIGNFICLDKEMGEDYDGQDLLNFLKRFLILRIF</sequence>